<protein>
    <submittedName>
        <fullName evidence="1">UbiA prenyltransferase family-domain-containing protein</fullName>
    </submittedName>
</protein>
<dbReference type="EMBL" id="JAGFNK010000002">
    <property type="protein sequence ID" value="KAI9513175.1"/>
    <property type="molecule type" value="Genomic_DNA"/>
</dbReference>
<organism evidence="1 2">
    <name type="scientific">Russula earlei</name>
    <dbReference type="NCBI Taxonomy" id="71964"/>
    <lineage>
        <taxon>Eukaryota</taxon>
        <taxon>Fungi</taxon>
        <taxon>Dikarya</taxon>
        <taxon>Basidiomycota</taxon>
        <taxon>Agaricomycotina</taxon>
        <taxon>Agaricomycetes</taxon>
        <taxon>Russulales</taxon>
        <taxon>Russulaceae</taxon>
        <taxon>Russula</taxon>
    </lineage>
</organism>
<name>A0ACC0UNL4_9AGAM</name>
<evidence type="ECO:0000313" key="2">
    <source>
        <dbReference type="Proteomes" id="UP001207468"/>
    </source>
</evidence>
<comment type="caution">
    <text evidence="1">The sequence shown here is derived from an EMBL/GenBank/DDBJ whole genome shotgun (WGS) entry which is preliminary data.</text>
</comment>
<sequence length="239" mass="25903">MPRSSTSPERTKSRPLARGDITPRQAIAFLAPQLAAGLAVLTQLNWYSIVLGATSLSLVITYPLMKRITYWPQAVLGLAFNWGALLGWSAVSGAVHWPVAGALYAGGVFWTLVYDSVYAHQDKADDARVGIRSTALLFGERTRSVLASLLRVLGRLRRAGGSSQRAGRAVLPRTGLAAAQLARIVYETDFDDRAACGRGFVACGWAGFWIWMGALGDYVWLQLRTDEADDVDSVSPTES</sequence>
<accession>A0ACC0UNL4</accession>
<keyword evidence="2" id="KW-1185">Reference proteome</keyword>
<proteinExistence type="predicted"/>
<evidence type="ECO:0000313" key="1">
    <source>
        <dbReference type="EMBL" id="KAI9513175.1"/>
    </source>
</evidence>
<dbReference type="Proteomes" id="UP001207468">
    <property type="component" value="Unassembled WGS sequence"/>
</dbReference>
<gene>
    <name evidence="1" type="ORF">F5148DRAFT_278266</name>
</gene>
<reference evidence="1" key="1">
    <citation type="submission" date="2021-03" db="EMBL/GenBank/DDBJ databases">
        <title>Evolutionary priming and transition to the ectomycorrhizal habit in an iconic lineage of mushroom-forming fungi: is preadaptation a requirement?</title>
        <authorList>
            <consortium name="DOE Joint Genome Institute"/>
            <person name="Looney B.P."/>
            <person name="Miyauchi S."/>
            <person name="Morin E."/>
            <person name="Drula E."/>
            <person name="Courty P.E."/>
            <person name="Chicoki N."/>
            <person name="Fauchery L."/>
            <person name="Kohler A."/>
            <person name="Kuo A."/>
            <person name="LaButti K."/>
            <person name="Pangilinan J."/>
            <person name="Lipzen A."/>
            <person name="Riley R."/>
            <person name="Andreopoulos W."/>
            <person name="He G."/>
            <person name="Johnson J."/>
            <person name="Barry K.W."/>
            <person name="Grigoriev I.V."/>
            <person name="Nagy L."/>
            <person name="Hibbett D."/>
            <person name="Henrissat B."/>
            <person name="Matheny P.B."/>
            <person name="Labbe J."/>
            <person name="Martin A.F."/>
        </authorList>
    </citation>
    <scope>NUCLEOTIDE SEQUENCE</scope>
    <source>
        <strain evidence="1">BPL698</strain>
    </source>
</reference>